<dbReference type="InterPro" id="IPR036388">
    <property type="entry name" value="WH-like_DNA-bd_sf"/>
</dbReference>
<reference evidence="2" key="1">
    <citation type="submission" date="2022-08" db="EMBL/GenBank/DDBJ databases">
        <title>Draft genome sequencing of Roseisolibacter agri AW1220.</title>
        <authorList>
            <person name="Tobiishi Y."/>
            <person name="Tonouchi A."/>
        </authorList>
    </citation>
    <scope>NUCLEOTIDE SEQUENCE</scope>
    <source>
        <strain evidence="2">AW1220</strain>
    </source>
</reference>
<dbReference type="PANTHER" id="PTHR33169:SF14">
    <property type="entry name" value="TRANSCRIPTIONAL REGULATOR RV3488"/>
    <property type="match status" value="1"/>
</dbReference>
<protein>
    <submittedName>
        <fullName evidence="2">DNA-binding protein YwzG</fullName>
    </submittedName>
</protein>
<dbReference type="NCBIfam" id="TIGR03433">
    <property type="entry name" value="padR_acidobact"/>
    <property type="match status" value="1"/>
</dbReference>
<dbReference type="GO" id="GO:0003677">
    <property type="term" value="F:DNA binding"/>
    <property type="evidence" value="ECO:0007669"/>
    <property type="project" value="UniProtKB-KW"/>
</dbReference>
<dbReference type="InterPro" id="IPR005149">
    <property type="entry name" value="Tscrpt_reg_PadR_N"/>
</dbReference>
<dbReference type="InterPro" id="IPR036390">
    <property type="entry name" value="WH_DNA-bd_sf"/>
</dbReference>
<keyword evidence="2" id="KW-0238">DNA-binding</keyword>
<proteinExistence type="predicted"/>
<evidence type="ECO:0000313" key="3">
    <source>
        <dbReference type="Proteomes" id="UP001161325"/>
    </source>
</evidence>
<keyword evidence="3" id="KW-1185">Reference proteome</keyword>
<feature type="domain" description="Transcription regulator PadR N-terminal" evidence="1">
    <location>
        <begin position="19"/>
        <end position="91"/>
    </location>
</feature>
<name>A0AA37QAR6_9BACT</name>
<dbReference type="AlphaFoldDB" id="A0AA37QAR6"/>
<gene>
    <name evidence="2" type="primary">ywzG_4</name>
    <name evidence="2" type="ORF">rosag_19890</name>
</gene>
<organism evidence="2 3">
    <name type="scientific">Roseisolibacter agri</name>
    <dbReference type="NCBI Taxonomy" id="2014610"/>
    <lineage>
        <taxon>Bacteria</taxon>
        <taxon>Pseudomonadati</taxon>
        <taxon>Gemmatimonadota</taxon>
        <taxon>Gemmatimonadia</taxon>
        <taxon>Gemmatimonadales</taxon>
        <taxon>Gemmatimonadaceae</taxon>
        <taxon>Roseisolibacter</taxon>
    </lineage>
</organism>
<dbReference type="Pfam" id="PF03551">
    <property type="entry name" value="PadR"/>
    <property type="match status" value="1"/>
</dbReference>
<dbReference type="SUPFAM" id="SSF46785">
    <property type="entry name" value="Winged helix' DNA-binding domain"/>
    <property type="match status" value="1"/>
</dbReference>
<dbReference type="EMBL" id="BRXS01000003">
    <property type="protein sequence ID" value="GLC25476.1"/>
    <property type="molecule type" value="Genomic_DNA"/>
</dbReference>
<sequence>MTEPADNLDLLQGTLDVLILKTLSWGPRHGYAVARWIHDVSGDVLRVEEGALYPALHRLERRGWIESEWGLSENNRRAKYYQLTSLGRQQLGTKTTVWAQYAAAVSRVLAVGAET</sequence>
<dbReference type="PANTHER" id="PTHR33169">
    <property type="entry name" value="PADR-FAMILY TRANSCRIPTIONAL REGULATOR"/>
    <property type="match status" value="1"/>
</dbReference>
<dbReference type="Gene3D" id="1.10.10.10">
    <property type="entry name" value="Winged helix-like DNA-binding domain superfamily/Winged helix DNA-binding domain"/>
    <property type="match status" value="1"/>
</dbReference>
<evidence type="ECO:0000259" key="1">
    <source>
        <dbReference type="Pfam" id="PF03551"/>
    </source>
</evidence>
<dbReference type="InterPro" id="IPR017799">
    <property type="entry name" value="Tscrpt_reg_PadR_acidobac-type"/>
</dbReference>
<dbReference type="RefSeq" id="WP_284349933.1">
    <property type="nucleotide sequence ID" value="NZ_BRXS01000003.1"/>
</dbReference>
<comment type="caution">
    <text evidence="2">The sequence shown here is derived from an EMBL/GenBank/DDBJ whole genome shotgun (WGS) entry which is preliminary data.</text>
</comment>
<dbReference type="InterPro" id="IPR052509">
    <property type="entry name" value="Metal_resp_DNA-bind_regulator"/>
</dbReference>
<accession>A0AA37QAR6</accession>
<evidence type="ECO:0000313" key="2">
    <source>
        <dbReference type="EMBL" id="GLC25476.1"/>
    </source>
</evidence>
<dbReference type="Proteomes" id="UP001161325">
    <property type="component" value="Unassembled WGS sequence"/>
</dbReference>